<dbReference type="InterPro" id="IPR006597">
    <property type="entry name" value="Sel1-like"/>
</dbReference>
<dbReference type="InterPro" id="IPR050767">
    <property type="entry name" value="Sel1_AlgK"/>
</dbReference>
<comment type="caution">
    <text evidence="2">The sequence shown here is derived from an EMBL/GenBank/DDBJ whole genome shotgun (WGS) entry which is preliminary data.</text>
</comment>
<dbReference type="PANTHER" id="PTHR11102:SF160">
    <property type="entry name" value="ERAD-ASSOCIATED E3 UBIQUITIN-PROTEIN LIGASE COMPONENT HRD3"/>
    <property type="match status" value="1"/>
</dbReference>
<dbReference type="PANTHER" id="PTHR11102">
    <property type="entry name" value="SEL-1-LIKE PROTEIN"/>
    <property type="match status" value="1"/>
</dbReference>
<dbReference type="AlphaFoldDB" id="A0A9P7Y392"/>
<organism evidence="2 3">
    <name type="scientific">Linnemannia hyalina</name>
    <dbReference type="NCBI Taxonomy" id="64524"/>
    <lineage>
        <taxon>Eukaryota</taxon>
        <taxon>Fungi</taxon>
        <taxon>Fungi incertae sedis</taxon>
        <taxon>Mucoromycota</taxon>
        <taxon>Mortierellomycotina</taxon>
        <taxon>Mortierellomycetes</taxon>
        <taxon>Mortierellales</taxon>
        <taxon>Mortierellaceae</taxon>
        <taxon>Linnemannia</taxon>
    </lineage>
</organism>
<dbReference type="Pfam" id="PF08238">
    <property type="entry name" value="Sel1"/>
    <property type="match status" value="4"/>
</dbReference>
<dbReference type="InterPro" id="IPR011990">
    <property type="entry name" value="TPR-like_helical_dom_sf"/>
</dbReference>
<evidence type="ECO:0000256" key="1">
    <source>
        <dbReference type="ARBA" id="ARBA00038101"/>
    </source>
</evidence>
<accession>A0A9P7Y392</accession>
<comment type="similarity">
    <text evidence="1">Belongs to the sel-1 family.</text>
</comment>
<proteinExistence type="inferred from homology"/>
<gene>
    <name evidence="2" type="ORF">KI688_005528</name>
</gene>
<evidence type="ECO:0000313" key="3">
    <source>
        <dbReference type="Proteomes" id="UP000707451"/>
    </source>
</evidence>
<evidence type="ECO:0000313" key="2">
    <source>
        <dbReference type="EMBL" id="KAG9071317.1"/>
    </source>
</evidence>
<protein>
    <recommendedName>
        <fullName evidence="4">HCP-like protein</fullName>
    </recommendedName>
</protein>
<dbReference type="OrthoDB" id="2384430at2759"/>
<dbReference type="Proteomes" id="UP000707451">
    <property type="component" value="Unassembled WGS sequence"/>
</dbReference>
<dbReference type="SUPFAM" id="SSF81901">
    <property type="entry name" value="HCP-like"/>
    <property type="match status" value="1"/>
</dbReference>
<sequence>MGWYFKTAFQADRNALRKLSATKTAAPNAPIDNTADNQWRNSNATDVQPPHMNNEVQIAASTLKYVDRTLLDAGLGNRYSQVAAGDMYMKGKGVPQDYQAAMDWYLKATEQGDPAGQRNVGRLHYYGHGVPRDYSAAMSWTLKAANQGYSPAQRNVGLLNKLGQGVPQDDERAMFWHLKAANQGLAISQETIGDFYSNGLGVPRDYTKAAEWYRRAADQGHAYAETSLAYMRKKGQFLVRTRSNMCV</sequence>
<evidence type="ECO:0008006" key="4">
    <source>
        <dbReference type="Google" id="ProtNLM"/>
    </source>
</evidence>
<dbReference type="Gene3D" id="1.25.40.10">
    <property type="entry name" value="Tetratricopeptide repeat domain"/>
    <property type="match status" value="1"/>
</dbReference>
<dbReference type="SMART" id="SM00671">
    <property type="entry name" value="SEL1"/>
    <property type="match status" value="4"/>
</dbReference>
<dbReference type="EMBL" id="JAHRHY010000002">
    <property type="protein sequence ID" value="KAG9071317.1"/>
    <property type="molecule type" value="Genomic_DNA"/>
</dbReference>
<reference evidence="2" key="1">
    <citation type="submission" date="2021-06" db="EMBL/GenBank/DDBJ databases">
        <title>Genome Sequence of Mortierella hyaline Strain SCG-10, a Cold-Adapted, Nitrate-Reducing Fungus Isolated from Soil in Minnesota, USA.</title>
        <authorList>
            <person name="Aldossari N."/>
        </authorList>
    </citation>
    <scope>NUCLEOTIDE SEQUENCE</scope>
    <source>
        <strain evidence="2">SCG-10</strain>
    </source>
</reference>
<keyword evidence="3" id="KW-1185">Reference proteome</keyword>
<name>A0A9P7Y392_9FUNG</name>